<accession>A0A069SMU9</accession>
<dbReference type="DNASU" id="5302261"/>
<feature type="transmembrane region" description="Helical" evidence="1">
    <location>
        <begin position="144"/>
        <end position="168"/>
    </location>
</feature>
<reference evidence="2 3" key="1">
    <citation type="submission" date="2014-04" db="EMBL/GenBank/DDBJ databases">
        <authorList>
            <person name="Sears C."/>
            <person name="Carroll K."/>
            <person name="Sack B.R."/>
            <person name="Qadri F."/>
            <person name="Myers L.L."/>
            <person name="Chung G.-T."/>
            <person name="Escheverria P."/>
            <person name="Fraser C.M."/>
            <person name="Sadzewicz L."/>
            <person name="Shefchek K.A."/>
            <person name="Tallon L."/>
            <person name="Das S.P."/>
            <person name="Daugherty S."/>
            <person name="Mongodin E.F."/>
        </authorList>
    </citation>
    <scope>NUCLEOTIDE SEQUENCE [LARGE SCALE GENOMIC DNA]</scope>
    <source>
        <strain evidence="2 3">3975 RP4</strain>
    </source>
</reference>
<dbReference type="GeneID" id="5302261"/>
<dbReference type="AlphaFoldDB" id="A0A069SMU9"/>
<keyword evidence="1" id="KW-1133">Transmembrane helix</keyword>
<dbReference type="InterPro" id="IPR021354">
    <property type="entry name" value="DUF2975"/>
</dbReference>
<evidence type="ECO:0000313" key="2">
    <source>
        <dbReference type="EMBL" id="KDS52895.1"/>
    </source>
</evidence>
<dbReference type="Proteomes" id="UP000027661">
    <property type="component" value="Unassembled WGS sequence"/>
</dbReference>
<dbReference type="PATRIC" id="fig|1339352.3.peg.2783"/>
<name>A0A069SMU9_PHOVU</name>
<feature type="transmembrane region" description="Helical" evidence="1">
    <location>
        <begin position="188"/>
        <end position="205"/>
    </location>
</feature>
<evidence type="ECO:0000256" key="1">
    <source>
        <dbReference type="SAM" id="Phobius"/>
    </source>
</evidence>
<dbReference type="EMBL" id="JNHM01000033">
    <property type="protein sequence ID" value="KDS52895.1"/>
    <property type="molecule type" value="Genomic_DNA"/>
</dbReference>
<dbReference type="RefSeq" id="WP_005838748.1">
    <property type="nucleotide sequence ID" value="NZ_JNHM01000033.1"/>
</dbReference>
<dbReference type="Pfam" id="PF11188">
    <property type="entry name" value="DUF2975"/>
    <property type="match status" value="1"/>
</dbReference>
<organism evidence="2 3">
    <name type="scientific">Phocaeicola vulgatus str. 3975 RP4</name>
    <dbReference type="NCBI Taxonomy" id="1339352"/>
    <lineage>
        <taxon>Bacteria</taxon>
        <taxon>Pseudomonadati</taxon>
        <taxon>Bacteroidota</taxon>
        <taxon>Bacteroidia</taxon>
        <taxon>Bacteroidales</taxon>
        <taxon>Bacteroidaceae</taxon>
        <taxon>Phocaeicola</taxon>
    </lineage>
</organism>
<evidence type="ECO:0000313" key="3">
    <source>
        <dbReference type="Proteomes" id="UP000027661"/>
    </source>
</evidence>
<feature type="transmembrane region" description="Helical" evidence="1">
    <location>
        <begin position="7"/>
        <end position="23"/>
    </location>
</feature>
<feature type="transmembrane region" description="Helical" evidence="1">
    <location>
        <begin position="98"/>
        <end position="124"/>
    </location>
</feature>
<evidence type="ECO:0008006" key="4">
    <source>
        <dbReference type="Google" id="ProtNLM"/>
    </source>
</evidence>
<sequence>MNKFRILGVIAIIAIIANFFGGLDENWRDFKKGFEDGHNSAMEIYEPGRHIIPHHATSVKLNVEPLPETTVDSLSNNRVDWTLPYTVTEIETYAKPSAWHILVMGLAIPGIFLFLIGFCSLIRLLISISRREVFTSANVRRLRWFAYTSASLEILIAVDEWIVGNAAVEQISLPGYKIISYAGYSPDWVAVIIPILFAEIFAIGAKMKEEQDLTI</sequence>
<keyword evidence="1" id="KW-0812">Transmembrane</keyword>
<comment type="caution">
    <text evidence="2">The sequence shown here is derived from an EMBL/GenBank/DDBJ whole genome shotgun (WGS) entry which is preliminary data.</text>
</comment>
<proteinExistence type="predicted"/>
<protein>
    <recommendedName>
        <fullName evidence="4">DUF2975 domain-containing protein</fullName>
    </recommendedName>
</protein>
<gene>
    <name evidence="2" type="ORF">M099_2891</name>
</gene>
<keyword evidence="1" id="KW-0472">Membrane</keyword>